<keyword evidence="5" id="KW-0862">Zinc</keyword>
<protein>
    <submittedName>
        <fullName evidence="7">M20/M25/M40 family metallo-hydrolase</fullName>
    </submittedName>
</protein>
<dbReference type="Proteomes" id="UP001153642">
    <property type="component" value="Unassembled WGS sequence"/>
</dbReference>
<organism evidence="7 8">
    <name type="scientific">Galbibacter pacificus</name>
    <dbReference type="NCBI Taxonomy" id="2996052"/>
    <lineage>
        <taxon>Bacteria</taxon>
        <taxon>Pseudomonadati</taxon>
        <taxon>Bacteroidota</taxon>
        <taxon>Flavobacteriia</taxon>
        <taxon>Flavobacteriales</taxon>
        <taxon>Flavobacteriaceae</taxon>
        <taxon>Galbibacter</taxon>
    </lineage>
</organism>
<keyword evidence="3" id="KW-0479">Metal-binding</keyword>
<evidence type="ECO:0000256" key="1">
    <source>
        <dbReference type="ARBA" id="ARBA00001947"/>
    </source>
</evidence>
<proteinExistence type="inferred from homology"/>
<keyword evidence="4" id="KW-0378">Hydrolase</keyword>
<name>A0ABT6FV35_9FLAO</name>
<comment type="cofactor">
    <cofactor evidence="1">
        <name>Zn(2+)</name>
        <dbReference type="ChEBI" id="CHEBI:29105"/>
    </cofactor>
</comment>
<comment type="caution">
    <text evidence="7">The sequence shown here is derived from an EMBL/GenBank/DDBJ whole genome shotgun (WGS) entry which is preliminary data.</text>
</comment>
<sequence length="496" mass="55859">MKPKFTAFYGLLFFLITFGVYPQGLMPSPELSLTENNSTSIESFLSDYVQFPSISGHEKEAGEWLKKACKANGLHIKQMGDKDSEYNFTASIYPLSSNLPNIVFLNHIDVVPAGDLTKWKEPPFSGKITTNEIWGRGAFDNKGNAVMQLFSILEIQKKYKNQQLPFNITFLAVSCEETQCRGGAEYVIKHYLDELNPELVIGEGPPAISGALSTRPDQVIFPISVAHKRALWIKLKLKINTSAHGSVTPIRYANKEMVKALNNLLDQRQKAIYTDLNVKMLKEMGKLEKGLTGFAMKHPKLFKMFVTPKLREHPELFALFSNTITLTSLDSENDVVNVIPSEVTALLDCRLLPEANKEEFLEEVKKRLKNDDIEVSTIYTMPEMKSSDDNNIFYKHLKDAIEENYPKGKVITILLPNTSDAGLFRAKGITSFTTVPINIPRKYLDNIHSENERMPRGVLTQGSNTYVDFLENCIEGNIVPPRPKELDSLSALNTNK</sequence>
<dbReference type="InterPro" id="IPR002933">
    <property type="entry name" value="Peptidase_M20"/>
</dbReference>
<dbReference type="Gene3D" id="1.10.150.900">
    <property type="match status" value="1"/>
</dbReference>
<evidence type="ECO:0000256" key="2">
    <source>
        <dbReference type="ARBA" id="ARBA00006247"/>
    </source>
</evidence>
<dbReference type="InterPro" id="IPR050072">
    <property type="entry name" value="Peptidase_M20A"/>
</dbReference>
<dbReference type="InterPro" id="IPR036264">
    <property type="entry name" value="Bact_exopeptidase_dim_dom"/>
</dbReference>
<dbReference type="RefSeq" id="WP_277900610.1">
    <property type="nucleotide sequence ID" value="NZ_JAPMUA010000005.1"/>
</dbReference>
<dbReference type="EMBL" id="JAPMUA010000005">
    <property type="protein sequence ID" value="MDG3587128.1"/>
    <property type="molecule type" value="Genomic_DNA"/>
</dbReference>
<dbReference type="Pfam" id="PF07687">
    <property type="entry name" value="M20_dimer"/>
    <property type="match status" value="1"/>
</dbReference>
<evidence type="ECO:0000256" key="3">
    <source>
        <dbReference type="ARBA" id="ARBA00022723"/>
    </source>
</evidence>
<gene>
    <name evidence="7" type="ORF">OSR52_14735</name>
</gene>
<dbReference type="PANTHER" id="PTHR43808:SF8">
    <property type="entry name" value="PEPTIDASE M20 DIMERISATION DOMAIN-CONTAINING PROTEIN"/>
    <property type="match status" value="1"/>
</dbReference>
<keyword evidence="8" id="KW-1185">Reference proteome</keyword>
<dbReference type="PANTHER" id="PTHR43808">
    <property type="entry name" value="ACETYLORNITHINE DEACETYLASE"/>
    <property type="match status" value="1"/>
</dbReference>
<evidence type="ECO:0000256" key="4">
    <source>
        <dbReference type="ARBA" id="ARBA00022801"/>
    </source>
</evidence>
<dbReference type="SUPFAM" id="SSF55031">
    <property type="entry name" value="Bacterial exopeptidase dimerisation domain"/>
    <property type="match status" value="1"/>
</dbReference>
<dbReference type="Gene3D" id="3.40.630.10">
    <property type="entry name" value="Zn peptidases"/>
    <property type="match status" value="1"/>
</dbReference>
<dbReference type="Pfam" id="PF01546">
    <property type="entry name" value="Peptidase_M20"/>
    <property type="match status" value="1"/>
</dbReference>
<evidence type="ECO:0000259" key="6">
    <source>
        <dbReference type="Pfam" id="PF07687"/>
    </source>
</evidence>
<reference evidence="7" key="1">
    <citation type="submission" date="2022-11" db="EMBL/GenBank/DDBJ databases">
        <title>High-quality draft genome sequence of Galbibacter sp. strain CMA-7.</title>
        <authorList>
            <person name="Wei L."/>
            <person name="Dong C."/>
            <person name="Shao Z."/>
        </authorList>
    </citation>
    <scope>NUCLEOTIDE SEQUENCE</scope>
    <source>
        <strain evidence="7">CMA-7</strain>
    </source>
</reference>
<feature type="domain" description="Peptidase M20 dimerisation" evidence="6">
    <location>
        <begin position="225"/>
        <end position="372"/>
    </location>
</feature>
<evidence type="ECO:0000313" key="8">
    <source>
        <dbReference type="Proteomes" id="UP001153642"/>
    </source>
</evidence>
<dbReference type="InterPro" id="IPR011650">
    <property type="entry name" value="Peptidase_M20_dimer"/>
</dbReference>
<evidence type="ECO:0000313" key="7">
    <source>
        <dbReference type="EMBL" id="MDG3587128.1"/>
    </source>
</evidence>
<evidence type="ECO:0000256" key="5">
    <source>
        <dbReference type="ARBA" id="ARBA00022833"/>
    </source>
</evidence>
<dbReference type="SUPFAM" id="SSF53187">
    <property type="entry name" value="Zn-dependent exopeptidases"/>
    <property type="match status" value="1"/>
</dbReference>
<accession>A0ABT6FV35</accession>
<dbReference type="Gene3D" id="3.30.70.360">
    <property type="match status" value="1"/>
</dbReference>
<comment type="similarity">
    <text evidence="2">Belongs to the peptidase M20A family.</text>
</comment>